<organism evidence="10 11">
    <name type="scientific">Bathycoccus prasinos</name>
    <dbReference type="NCBI Taxonomy" id="41875"/>
    <lineage>
        <taxon>Eukaryota</taxon>
        <taxon>Viridiplantae</taxon>
        <taxon>Chlorophyta</taxon>
        <taxon>Mamiellophyceae</taxon>
        <taxon>Mamiellales</taxon>
        <taxon>Bathycoccaceae</taxon>
        <taxon>Bathycoccus</taxon>
    </lineage>
</organism>
<reference evidence="10 11" key="1">
    <citation type="submission" date="2011-10" db="EMBL/GenBank/DDBJ databases">
        <authorList>
            <person name="Genoscope - CEA"/>
        </authorList>
    </citation>
    <scope>NUCLEOTIDE SEQUENCE [LARGE SCALE GENOMIC DNA]</scope>
    <source>
        <strain evidence="10 11">RCC 1105</strain>
    </source>
</reference>
<dbReference type="AlphaFoldDB" id="K8EXK4"/>
<comment type="subcellular location">
    <subcellularLocation>
        <location evidence="1">Membrane</location>
        <topology evidence="1">Multi-pass membrane protein</topology>
    </subcellularLocation>
    <subcellularLocation>
        <location evidence="2">Plastid</location>
        <location evidence="2">Chloroplast</location>
    </subcellularLocation>
</comment>
<evidence type="ECO:0000313" key="11">
    <source>
        <dbReference type="Proteomes" id="UP000198341"/>
    </source>
</evidence>
<dbReference type="GO" id="GO:0009522">
    <property type="term" value="C:photosystem I"/>
    <property type="evidence" value="ECO:0007669"/>
    <property type="project" value="UniProtKB-KW"/>
</dbReference>
<proteinExistence type="inferred from homology"/>
<dbReference type="InterPro" id="IPR023618">
    <property type="entry name" value="PSI_PsaG/PsaK_dom"/>
</dbReference>
<evidence type="ECO:0000256" key="5">
    <source>
        <dbReference type="ARBA" id="ARBA00022531"/>
    </source>
</evidence>
<dbReference type="GeneID" id="19015118"/>
<sequence>MRVIYACKKKDSNSTQQKSNRKSSVVTRADWSLGSDVNNIVVFNTAALLFAGRFGFAPTVKKNYGGSTSYAMTEAAKPAVGSRDPAGFTAVDVLAFGSLAHIISAGEIFGMHMK</sequence>
<dbReference type="EMBL" id="FO082273">
    <property type="protein sequence ID" value="CCO17210.1"/>
    <property type="molecule type" value="Genomic_DNA"/>
</dbReference>
<evidence type="ECO:0000256" key="8">
    <source>
        <dbReference type="ARBA" id="ARBA00022836"/>
    </source>
</evidence>
<evidence type="ECO:0000313" key="10">
    <source>
        <dbReference type="EMBL" id="CCO17210.1"/>
    </source>
</evidence>
<evidence type="ECO:0000256" key="3">
    <source>
        <dbReference type="ARBA" id="ARBA00006458"/>
    </source>
</evidence>
<dbReference type="InterPro" id="IPR016370">
    <property type="entry name" value="PSI_PsaG/PsaK_pln"/>
</dbReference>
<accession>K8EXK4</accession>
<name>K8EXK4_9CHLO</name>
<evidence type="ECO:0000256" key="2">
    <source>
        <dbReference type="ARBA" id="ARBA00004229"/>
    </source>
</evidence>
<protein>
    <submittedName>
        <fullName evidence="10">Photosystem I subunit X, chloroplast</fullName>
    </submittedName>
</protein>
<dbReference type="RefSeq" id="XP_007512610.1">
    <property type="nucleotide sequence ID" value="XM_007512548.1"/>
</dbReference>
<dbReference type="InterPro" id="IPR000549">
    <property type="entry name" value="PSI_PsaG/PsaK"/>
</dbReference>
<dbReference type="Gene3D" id="1.10.286.40">
    <property type="entry name" value="Chlorophyll a-b binding protein like"/>
    <property type="match status" value="1"/>
</dbReference>
<evidence type="ECO:0000256" key="1">
    <source>
        <dbReference type="ARBA" id="ARBA00004141"/>
    </source>
</evidence>
<evidence type="ECO:0000256" key="7">
    <source>
        <dbReference type="ARBA" id="ARBA00022692"/>
    </source>
</evidence>
<evidence type="ECO:0000256" key="9">
    <source>
        <dbReference type="ARBA" id="ARBA00023136"/>
    </source>
</evidence>
<evidence type="ECO:0000256" key="6">
    <source>
        <dbReference type="ARBA" id="ARBA00022640"/>
    </source>
</evidence>
<dbReference type="PANTHER" id="PTHR34195:SF2">
    <property type="entry name" value="PHOTOSYSTEM I REACTION CENTER SUBUNIT PSAK, CHLOROPLASTIC"/>
    <property type="match status" value="1"/>
</dbReference>
<keyword evidence="8" id="KW-0603">Photosystem I</keyword>
<keyword evidence="11" id="KW-1185">Reference proteome</keyword>
<evidence type="ECO:0000256" key="4">
    <source>
        <dbReference type="ARBA" id="ARBA00022528"/>
    </source>
</evidence>
<dbReference type="STRING" id="41875.K8EXK4"/>
<dbReference type="Proteomes" id="UP000198341">
    <property type="component" value="Chromosome 6"/>
</dbReference>
<dbReference type="eggNOG" id="ENOG502RZHF">
    <property type="taxonomic scope" value="Eukaryota"/>
</dbReference>
<keyword evidence="5" id="KW-0602">Photosynthesis</keyword>
<dbReference type="KEGG" id="bpg:Bathy06g01380"/>
<dbReference type="GO" id="GO:0015979">
    <property type="term" value="P:photosynthesis"/>
    <property type="evidence" value="ECO:0007669"/>
    <property type="project" value="UniProtKB-KW"/>
</dbReference>
<keyword evidence="6" id="KW-0934">Plastid</keyword>
<dbReference type="Pfam" id="PF01241">
    <property type="entry name" value="PSI_PSAK"/>
    <property type="match status" value="1"/>
</dbReference>
<keyword evidence="9" id="KW-0472">Membrane</keyword>
<keyword evidence="7" id="KW-0812">Transmembrane</keyword>
<dbReference type="GO" id="GO:0009507">
    <property type="term" value="C:chloroplast"/>
    <property type="evidence" value="ECO:0007669"/>
    <property type="project" value="UniProtKB-SubCell"/>
</dbReference>
<dbReference type="OrthoDB" id="1904255at2759"/>
<comment type="similarity">
    <text evidence="3">Belongs to the PsaG/PsaK family.</text>
</comment>
<dbReference type="PANTHER" id="PTHR34195">
    <property type="entry name" value="PHOTOSYSTEM I REACTION CENTER SUBUNIT V, CHLOROPLASTIC-RELATED"/>
    <property type="match status" value="1"/>
</dbReference>
<keyword evidence="4" id="KW-0150">Chloroplast</keyword>
<gene>
    <name evidence="10" type="ORF">Bathy06g01380</name>
</gene>